<dbReference type="Pfam" id="PF00596">
    <property type="entry name" value="Aldolase_II"/>
    <property type="match status" value="1"/>
</dbReference>
<organism evidence="4 5">
    <name type="scientific">Plantibacter flavus</name>
    <dbReference type="NCBI Taxonomy" id="150123"/>
    <lineage>
        <taxon>Bacteria</taxon>
        <taxon>Bacillati</taxon>
        <taxon>Actinomycetota</taxon>
        <taxon>Actinomycetes</taxon>
        <taxon>Micrococcales</taxon>
        <taxon>Microbacteriaceae</taxon>
        <taxon>Plantibacter</taxon>
    </lineage>
</organism>
<keyword evidence="5" id="KW-1185">Reference proteome</keyword>
<dbReference type="PANTHER" id="PTHR22789">
    <property type="entry name" value="FUCULOSE PHOSPHATE ALDOLASE"/>
    <property type="match status" value="1"/>
</dbReference>
<dbReference type="GO" id="GO:0046872">
    <property type="term" value="F:metal ion binding"/>
    <property type="evidence" value="ECO:0007669"/>
    <property type="project" value="UniProtKB-KW"/>
</dbReference>
<evidence type="ECO:0000313" key="4">
    <source>
        <dbReference type="EMBL" id="ROR82540.1"/>
    </source>
</evidence>
<dbReference type="Gene3D" id="3.40.225.10">
    <property type="entry name" value="Class II aldolase/adducin N-terminal domain"/>
    <property type="match status" value="1"/>
</dbReference>
<dbReference type="GO" id="GO:0005829">
    <property type="term" value="C:cytosol"/>
    <property type="evidence" value="ECO:0007669"/>
    <property type="project" value="TreeGrafter"/>
</dbReference>
<feature type="domain" description="Class II aldolase/adducin N-terminal" evidence="3">
    <location>
        <begin position="16"/>
        <end position="229"/>
    </location>
</feature>
<protein>
    <submittedName>
        <fullName evidence="4">Class II aldolase/adducin N-terminal domain-containing protein</fullName>
    </submittedName>
</protein>
<sequence length="280" mass="29281">MTDRIDQPETETDILDRFVAFSRDLGHPDRAWALLAEGNTSLLLPEDGDPAMLVKASGASMAVATADDAVRLALGPVLDLVDSHAGGDAEVATLFDAAALAGNGRRPSVEAILHAVCLDLPGVVAVGHTHPVPVNALLCSPSADALTRGSLFPDQIVVLGTEPLLVPYVDPGLELARTVRRLLREQLATTGRVPKAVYLQNHGMFALGSSAAEVLRITEMAVKVAQVLLGALAAGGPVYLSDEAVARIDTRPDELLRRAALAAQESTTDRAGTAHGRTTT</sequence>
<dbReference type="GO" id="GO:0016832">
    <property type="term" value="F:aldehyde-lyase activity"/>
    <property type="evidence" value="ECO:0007669"/>
    <property type="project" value="TreeGrafter"/>
</dbReference>
<evidence type="ECO:0000256" key="1">
    <source>
        <dbReference type="ARBA" id="ARBA00022723"/>
    </source>
</evidence>
<dbReference type="RefSeq" id="WP_085512278.1">
    <property type="nucleotide sequence ID" value="NZ_FXAP01000004.1"/>
</dbReference>
<dbReference type="InterPro" id="IPR001303">
    <property type="entry name" value="Aldolase_II/adducin_N"/>
</dbReference>
<dbReference type="GO" id="GO:0019323">
    <property type="term" value="P:pentose catabolic process"/>
    <property type="evidence" value="ECO:0007669"/>
    <property type="project" value="TreeGrafter"/>
</dbReference>
<keyword evidence="2" id="KW-0456">Lyase</keyword>
<evidence type="ECO:0000256" key="2">
    <source>
        <dbReference type="ARBA" id="ARBA00023239"/>
    </source>
</evidence>
<dbReference type="AlphaFoldDB" id="A0A3N2C543"/>
<dbReference type="EMBL" id="RKHL01000001">
    <property type="protein sequence ID" value="ROR82540.1"/>
    <property type="molecule type" value="Genomic_DNA"/>
</dbReference>
<dbReference type="Proteomes" id="UP000266915">
    <property type="component" value="Unassembled WGS sequence"/>
</dbReference>
<dbReference type="PANTHER" id="PTHR22789:SF0">
    <property type="entry name" value="3-OXO-TETRONATE 4-PHOSPHATE DECARBOXYLASE-RELATED"/>
    <property type="match status" value="1"/>
</dbReference>
<gene>
    <name evidence="4" type="ORF">EDD42_2631</name>
</gene>
<name>A0A3N2C543_9MICO</name>
<dbReference type="SMART" id="SM01007">
    <property type="entry name" value="Aldolase_II"/>
    <property type="match status" value="1"/>
</dbReference>
<dbReference type="SUPFAM" id="SSF53639">
    <property type="entry name" value="AraD/HMP-PK domain-like"/>
    <property type="match status" value="1"/>
</dbReference>
<proteinExistence type="predicted"/>
<evidence type="ECO:0000313" key="5">
    <source>
        <dbReference type="Proteomes" id="UP000266915"/>
    </source>
</evidence>
<accession>A0A3N2C543</accession>
<reference evidence="4 5" key="1">
    <citation type="submission" date="2018-11" db="EMBL/GenBank/DDBJ databases">
        <title>Sequencing the genomes of 1000 actinobacteria strains.</title>
        <authorList>
            <person name="Klenk H.-P."/>
        </authorList>
    </citation>
    <scope>NUCLEOTIDE SEQUENCE [LARGE SCALE GENOMIC DNA]</scope>
    <source>
        <strain evidence="4 5">DSM 14012</strain>
    </source>
</reference>
<evidence type="ECO:0000259" key="3">
    <source>
        <dbReference type="SMART" id="SM01007"/>
    </source>
</evidence>
<dbReference type="InterPro" id="IPR050197">
    <property type="entry name" value="Aldolase_class_II_sugar_metab"/>
</dbReference>
<comment type="caution">
    <text evidence="4">The sequence shown here is derived from an EMBL/GenBank/DDBJ whole genome shotgun (WGS) entry which is preliminary data.</text>
</comment>
<keyword evidence="1" id="KW-0479">Metal-binding</keyword>
<dbReference type="InterPro" id="IPR036409">
    <property type="entry name" value="Aldolase_II/adducin_N_sf"/>
</dbReference>